<comment type="subcellular location">
    <subcellularLocation>
        <location evidence="1">Membrane</location>
    </subcellularLocation>
</comment>
<dbReference type="NCBIfam" id="TIGR02228">
    <property type="entry name" value="sigpep_I_arch"/>
    <property type="match status" value="1"/>
</dbReference>
<evidence type="ECO:0000256" key="1">
    <source>
        <dbReference type="ARBA" id="ARBA00004370"/>
    </source>
</evidence>
<feature type="transmembrane region" description="Helical" evidence="7">
    <location>
        <begin position="127"/>
        <end position="153"/>
    </location>
</feature>
<dbReference type="EC" id="3.4.21.89" evidence="5"/>
<dbReference type="CDD" id="cd06530">
    <property type="entry name" value="S26_SPase_I"/>
    <property type="match status" value="1"/>
</dbReference>
<protein>
    <recommendedName>
        <fullName evidence="5">Signal peptidase I</fullName>
        <ecNumber evidence="5">3.4.21.89</ecNumber>
    </recommendedName>
</protein>
<name>A0A3C1KG79_9MICO</name>
<feature type="compositionally biased region" description="Basic residues" evidence="6">
    <location>
        <begin position="73"/>
        <end position="95"/>
    </location>
</feature>
<feature type="compositionally biased region" description="Basic and acidic residues" evidence="6">
    <location>
        <begin position="25"/>
        <end position="49"/>
    </location>
</feature>
<evidence type="ECO:0000256" key="5">
    <source>
        <dbReference type="NCBIfam" id="TIGR02228"/>
    </source>
</evidence>
<evidence type="ECO:0000256" key="6">
    <source>
        <dbReference type="SAM" id="MobiDB-lite"/>
    </source>
</evidence>
<dbReference type="SUPFAM" id="SSF51306">
    <property type="entry name" value="LexA/Signal peptidase"/>
    <property type="match status" value="1"/>
</dbReference>
<dbReference type="GO" id="GO:0006465">
    <property type="term" value="P:signal peptide processing"/>
    <property type="evidence" value="ECO:0007669"/>
    <property type="project" value="UniProtKB-UniRule"/>
</dbReference>
<dbReference type="InterPro" id="IPR036286">
    <property type="entry name" value="LexA/Signal_pep-like_sf"/>
</dbReference>
<keyword evidence="2 7" id="KW-0812">Transmembrane</keyword>
<dbReference type="GO" id="GO:0009003">
    <property type="term" value="F:signal peptidase activity"/>
    <property type="evidence" value="ECO:0007669"/>
    <property type="project" value="UniProtKB-EC"/>
</dbReference>
<feature type="transmembrane region" description="Helical" evidence="7">
    <location>
        <begin position="266"/>
        <end position="287"/>
    </location>
</feature>
<dbReference type="GO" id="GO:0004252">
    <property type="term" value="F:serine-type endopeptidase activity"/>
    <property type="evidence" value="ECO:0007669"/>
    <property type="project" value="UniProtKB-UniRule"/>
</dbReference>
<dbReference type="GO" id="GO:0016020">
    <property type="term" value="C:membrane"/>
    <property type="evidence" value="ECO:0007669"/>
    <property type="project" value="UniProtKB-SubCell"/>
</dbReference>
<keyword evidence="4 7" id="KW-0472">Membrane</keyword>
<dbReference type="EMBL" id="DMNG01000250">
    <property type="protein sequence ID" value="HAN25699.1"/>
    <property type="molecule type" value="Genomic_DNA"/>
</dbReference>
<dbReference type="PANTHER" id="PTHR10806">
    <property type="entry name" value="SIGNAL PEPTIDASE COMPLEX CATALYTIC SUBUNIT SEC11"/>
    <property type="match status" value="1"/>
</dbReference>
<evidence type="ECO:0000313" key="8">
    <source>
        <dbReference type="EMBL" id="HAN25699.1"/>
    </source>
</evidence>
<evidence type="ECO:0000256" key="7">
    <source>
        <dbReference type="SAM" id="Phobius"/>
    </source>
</evidence>
<dbReference type="PANTHER" id="PTHR10806:SF6">
    <property type="entry name" value="SIGNAL PEPTIDASE COMPLEX CATALYTIC SUBUNIT SEC11"/>
    <property type="match status" value="1"/>
</dbReference>
<keyword evidence="3 7" id="KW-1133">Transmembrane helix</keyword>
<dbReference type="InterPro" id="IPR019533">
    <property type="entry name" value="Peptidase_S26"/>
</dbReference>
<evidence type="ECO:0000313" key="9">
    <source>
        <dbReference type="Proteomes" id="UP000257479"/>
    </source>
</evidence>
<reference evidence="8 9" key="1">
    <citation type="journal article" date="2018" name="Nat. Biotechnol.">
        <title>A standardized bacterial taxonomy based on genome phylogeny substantially revises the tree of life.</title>
        <authorList>
            <person name="Parks D.H."/>
            <person name="Chuvochina M."/>
            <person name="Waite D.W."/>
            <person name="Rinke C."/>
            <person name="Skarshewski A."/>
            <person name="Chaumeil P.A."/>
            <person name="Hugenholtz P."/>
        </authorList>
    </citation>
    <scope>NUCLEOTIDE SEQUENCE [LARGE SCALE GENOMIC DNA]</scope>
    <source>
        <strain evidence="8">UBA9152</strain>
    </source>
</reference>
<feature type="region of interest" description="Disordered" evidence="6">
    <location>
        <begin position="72"/>
        <end position="118"/>
    </location>
</feature>
<dbReference type="AlphaFoldDB" id="A0A3C1KG79"/>
<accession>A0A3C1KG79</accession>
<dbReference type="InterPro" id="IPR001733">
    <property type="entry name" value="Peptidase_S26B"/>
</dbReference>
<evidence type="ECO:0000256" key="4">
    <source>
        <dbReference type="ARBA" id="ARBA00023136"/>
    </source>
</evidence>
<comment type="caution">
    <text evidence="8">The sequence shown here is derived from an EMBL/GenBank/DDBJ whole genome shotgun (WGS) entry which is preliminary data.</text>
</comment>
<proteinExistence type="predicted"/>
<evidence type="ECO:0000256" key="3">
    <source>
        <dbReference type="ARBA" id="ARBA00022989"/>
    </source>
</evidence>
<dbReference type="Proteomes" id="UP000257479">
    <property type="component" value="Unassembled WGS sequence"/>
</dbReference>
<sequence length="308" mass="33023">MSRTGVGATRTGRGDPGDALARRLTGIEHRAEHGGVVRGRLDRERRDDGTAGLDLPRRVPARAVGVGTAAHGLVRRRHAAHRAARRPRRTGRGRRALGETQGEPQMTDALPATRRAVRHRSGERVSVVRMIAAGLSWALLVIVALIAIVVIAVPAVTGSRAYTVLTGSMVPLYPPGTLVVVRPVDPSTLRTGDVVTYQLESGKPAVVTHRIVGIGASGDGAPLFLTRGDANNVDDAKPVLAAQVVGKLWYAVPYIGWINNILVGDWRVWVIPIVVGALLLYGVVTLISAHRDRRRARAAADRGTRRVH</sequence>
<gene>
    <name evidence="8" type="ORF">DCP95_14205</name>
</gene>
<feature type="region of interest" description="Disordered" evidence="6">
    <location>
        <begin position="25"/>
        <end position="56"/>
    </location>
</feature>
<evidence type="ECO:0000256" key="2">
    <source>
        <dbReference type="ARBA" id="ARBA00022692"/>
    </source>
</evidence>
<organism evidence="8 9">
    <name type="scientific">Microbacterium ginsengisoli</name>
    <dbReference type="NCBI Taxonomy" id="400772"/>
    <lineage>
        <taxon>Bacteria</taxon>
        <taxon>Bacillati</taxon>
        <taxon>Actinomycetota</taxon>
        <taxon>Actinomycetes</taxon>
        <taxon>Micrococcales</taxon>
        <taxon>Microbacteriaceae</taxon>
        <taxon>Microbacterium</taxon>
    </lineage>
</organism>